<reference evidence="1" key="1">
    <citation type="journal article" date="2008" name="DNA Res.">
        <title>Genome structure of the legume, Lotus japonicus.</title>
        <authorList>
            <person name="Sato S."/>
            <person name="Nakamura Y."/>
            <person name="Kaneko T."/>
            <person name="Asamizu E."/>
            <person name="Kato T."/>
            <person name="Nakao M."/>
            <person name="Sasamoto S."/>
            <person name="Watanabe A."/>
            <person name="Ono A."/>
            <person name="Kawashima K."/>
            <person name="Fujishiro T."/>
            <person name="Katoh M."/>
            <person name="Kohara M."/>
            <person name="Kishida Y."/>
            <person name="Minami C."/>
            <person name="Nakayama S."/>
            <person name="Nakazaki N."/>
            <person name="Shimizu Y."/>
            <person name="Shinpo S."/>
            <person name="Takahashi C."/>
            <person name="Wada T."/>
            <person name="Yamada M."/>
            <person name="Ohmido N."/>
            <person name="Hayashi M."/>
            <person name="Fukui K."/>
            <person name="Baba T."/>
            <person name="Nakamichi T."/>
            <person name="Mori H."/>
            <person name="Tabata S."/>
        </authorList>
    </citation>
    <scope>NUCLEOTIDE SEQUENCE</scope>
</reference>
<proteinExistence type="predicted"/>
<organism evidence="1">
    <name type="scientific">Lotus japonicus</name>
    <name type="common">Lotus corniculatus var. japonicus</name>
    <dbReference type="NCBI Taxonomy" id="34305"/>
    <lineage>
        <taxon>Eukaryota</taxon>
        <taxon>Viridiplantae</taxon>
        <taxon>Streptophyta</taxon>
        <taxon>Embryophyta</taxon>
        <taxon>Tracheophyta</taxon>
        <taxon>Spermatophyta</taxon>
        <taxon>Magnoliopsida</taxon>
        <taxon>eudicotyledons</taxon>
        <taxon>Gunneridae</taxon>
        <taxon>Pentapetalae</taxon>
        <taxon>rosids</taxon>
        <taxon>fabids</taxon>
        <taxon>Fabales</taxon>
        <taxon>Fabaceae</taxon>
        <taxon>Papilionoideae</taxon>
        <taxon>50 kb inversion clade</taxon>
        <taxon>NPAAA clade</taxon>
        <taxon>Hologalegina</taxon>
        <taxon>robinioid clade</taxon>
        <taxon>Loteae</taxon>
        <taxon>Lotus</taxon>
    </lineage>
</organism>
<sequence>MNNSDDVKGKILRMKKFPMDLRGFPEDNITLLIQEEDESRTYTQPTKFNIRAEACHLVEHANPGDTFFIHIIAHGCYPFSITSSDKQFIGGQ</sequence>
<accession>B0BLI6</accession>
<evidence type="ECO:0000313" key="1">
    <source>
        <dbReference type="EMBL" id="BAF98222.1"/>
    </source>
</evidence>
<gene>
    <name evidence="1" type="primary">CM0216.400.nc</name>
</gene>
<dbReference type="AlphaFoldDB" id="B0BLI6"/>
<dbReference type="EMBL" id="AP009565">
    <property type="protein sequence ID" value="BAF98222.1"/>
    <property type="molecule type" value="Genomic_DNA"/>
</dbReference>
<dbReference type="Gene3D" id="3.40.50.12660">
    <property type="match status" value="1"/>
</dbReference>
<name>B0BLI6_LOTJA</name>
<protein>
    <submittedName>
        <fullName evidence="1">CM0216.400.nc protein</fullName>
    </submittedName>
</protein>